<dbReference type="EMBL" id="AHNU02000040">
    <property type="protein sequence ID" value="EMN90612.1"/>
    <property type="molecule type" value="Genomic_DNA"/>
</dbReference>
<name>M6QP22_9LEPT</name>
<reference evidence="2 3" key="1">
    <citation type="submission" date="2013-01" db="EMBL/GenBank/DDBJ databases">
        <authorList>
            <person name="Harkins D.M."/>
            <person name="Durkin A.S."/>
            <person name="Brinkac L.M."/>
            <person name="Haft D.H."/>
            <person name="Selengut J.D."/>
            <person name="Sanka R."/>
            <person name="DePew J."/>
            <person name="Purushe J."/>
            <person name="Chanthongthip A."/>
            <person name="Lattana O."/>
            <person name="Phetsouvanh R."/>
            <person name="Newton P.N."/>
            <person name="Vinetz J.M."/>
            <person name="Sutton G.G."/>
            <person name="Nierman W.C."/>
            <person name="Fouts D.E."/>
        </authorList>
    </citation>
    <scope>NUCLEOTIDE SEQUENCE [LARGE SCALE GENOMIC DNA]</scope>
    <source>
        <strain evidence="2 3">UI 13098</strain>
    </source>
</reference>
<keyword evidence="3" id="KW-1185">Reference proteome</keyword>
<dbReference type="PANTHER" id="PTHR39639">
    <property type="entry name" value="CHROMOSOME 16, WHOLE GENOME SHOTGUN SEQUENCE"/>
    <property type="match status" value="1"/>
</dbReference>
<comment type="caution">
    <text evidence="2">The sequence shown here is derived from an EMBL/GenBank/DDBJ whole genome shotgun (WGS) entry which is preliminary data.</text>
</comment>
<accession>M6QP22</accession>
<dbReference type="InterPro" id="IPR004919">
    <property type="entry name" value="GmrSD_N"/>
</dbReference>
<evidence type="ECO:0000313" key="2">
    <source>
        <dbReference type="EMBL" id="EMN90612.1"/>
    </source>
</evidence>
<evidence type="ECO:0000313" key="3">
    <source>
        <dbReference type="Proteomes" id="UP000012118"/>
    </source>
</evidence>
<dbReference type="AlphaFoldDB" id="M6QP22"/>
<feature type="domain" description="GmrSD restriction endonucleases N-terminal" evidence="1">
    <location>
        <begin position="38"/>
        <end position="216"/>
    </location>
</feature>
<protein>
    <submittedName>
        <fullName evidence="2">PF03235 family protein</fullName>
    </submittedName>
</protein>
<gene>
    <name evidence="2" type="ORF">LEP1GSC108_3365</name>
</gene>
<evidence type="ECO:0000259" key="1">
    <source>
        <dbReference type="Pfam" id="PF03235"/>
    </source>
</evidence>
<sequence length="385" mass="44540">MENSEWLEIENLEDDVYPITEYDLVSTPNDFNVMTLTNFIDAGVVKIPGFQRNYVWELTRASKLIESFIIGLPVPQIFLYEEARNSYLVIDGQQRLMTIFYFIKGRFPKQDKRVEIRNIFSQKGVIPKEIIGEDNFFTNFNLKLSTPTKGQKNKYNGKNYQTLGDDKTSLDLRTLRSILVKPSKQDDSSDSSIYELFNRLNTGGVNLSSQEIRVTLYHSDFMQLIIQLNNNSNWRSLLGIPVDLHMKDVEIILRAFAILLDLENYAQPMTNFINTFSKKMKSLKIDKITLIENIFNTFCLNSIGFENNLFRTKNNRFSSVLFEAVYYHSCIDSIEGDLSKIRKIEESKIIQLKTDKDFLQDSTAGTTTNTEVVKRRIKKAGEILL</sequence>
<dbReference type="PANTHER" id="PTHR39639:SF1">
    <property type="entry name" value="DUF262 DOMAIN-CONTAINING PROTEIN"/>
    <property type="match status" value="1"/>
</dbReference>
<organism evidence="2 3">
    <name type="scientific">Leptospira weilii str. UI 13098</name>
    <dbReference type="NCBI Taxonomy" id="1088542"/>
    <lineage>
        <taxon>Bacteria</taxon>
        <taxon>Pseudomonadati</taxon>
        <taxon>Spirochaetota</taxon>
        <taxon>Spirochaetia</taxon>
        <taxon>Leptospirales</taxon>
        <taxon>Leptospiraceae</taxon>
        <taxon>Leptospira</taxon>
    </lineage>
</organism>
<dbReference type="Proteomes" id="UP000012118">
    <property type="component" value="Unassembled WGS sequence"/>
</dbReference>
<dbReference type="RefSeq" id="WP_004503174.1">
    <property type="nucleotide sequence ID" value="NZ_AHNU02000040.1"/>
</dbReference>
<proteinExistence type="predicted"/>
<dbReference type="Pfam" id="PF03235">
    <property type="entry name" value="GmrSD_N"/>
    <property type="match status" value="1"/>
</dbReference>